<feature type="compositionally biased region" description="Basic and acidic residues" evidence="2">
    <location>
        <begin position="1"/>
        <end position="11"/>
    </location>
</feature>
<feature type="compositionally biased region" description="Low complexity" evidence="2">
    <location>
        <begin position="1119"/>
        <end position="1128"/>
    </location>
</feature>
<dbReference type="AlphaFoldDB" id="A0A0M0K2E3"/>
<name>A0A0M0K2E3_9EUKA</name>
<protein>
    <submittedName>
        <fullName evidence="3">Ribosomal large subunit pseudouridine synthase b</fullName>
    </submittedName>
</protein>
<dbReference type="EMBL" id="JWZX01001741">
    <property type="protein sequence ID" value="KOO32553.1"/>
    <property type="molecule type" value="Genomic_DNA"/>
</dbReference>
<feature type="coiled-coil region" evidence="1">
    <location>
        <begin position="124"/>
        <end position="186"/>
    </location>
</feature>
<dbReference type="InterPro" id="IPR051144">
    <property type="entry name" value="Formin_homology_domain"/>
</dbReference>
<feature type="region of interest" description="Disordered" evidence="2">
    <location>
        <begin position="251"/>
        <end position="272"/>
    </location>
</feature>
<evidence type="ECO:0000313" key="4">
    <source>
        <dbReference type="Proteomes" id="UP000037460"/>
    </source>
</evidence>
<evidence type="ECO:0000313" key="3">
    <source>
        <dbReference type="EMBL" id="KOO32553.1"/>
    </source>
</evidence>
<comment type="caution">
    <text evidence="3">The sequence shown here is derived from an EMBL/GenBank/DDBJ whole genome shotgun (WGS) entry which is preliminary data.</text>
</comment>
<feature type="compositionally biased region" description="Basic and acidic residues" evidence="2">
    <location>
        <begin position="74"/>
        <end position="91"/>
    </location>
</feature>
<feature type="compositionally biased region" description="Basic and acidic residues" evidence="2">
    <location>
        <begin position="45"/>
        <end position="56"/>
    </location>
</feature>
<feature type="compositionally biased region" description="Polar residues" evidence="2">
    <location>
        <begin position="31"/>
        <end position="44"/>
    </location>
</feature>
<evidence type="ECO:0000256" key="2">
    <source>
        <dbReference type="SAM" id="MobiDB-lite"/>
    </source>
</evidence>
<feature type="compositionally biased region" description="Basic and acidic residues" evidence="2">
    <location>
        <begin position="18"/>
        <end position="30"/>
    </location>
</feature>
<dbReference type="PANTHER" id="PTHR45733:SF10">
    <property type="entry name" value="FORMIN-LIKE PROTEIN 15A-RELATED"/>
    <property type="match status" value="1"/>
</dbReference>
<dbReference type="PANTHER" id="PTHR45733">
    <property type="entry name" value="FORMIN-J"/>
    <property type="match status" value="1"/>
</dbReference>
<dbReference type="Proteomes" id="UP000037460">
    <property type="component" value="Unassembled WGS sequence"/>
</dbReference>
<feature type="compositionally biased region" description="Low complexity" evidence="2">
    <location>
        <begin position="251"/>
        <end position="260"/>
    </location>
</feature>
<accession>A0A0M0K2E3</accession>
<sequence>MAVRETERDEMATAVQRIQDESRRREKEMHSTLNAVSKWFSNADAQRERERHEAQSRQEASSRGQAVDVSDVLDAAKVEPLPQDKRGKAAERAVAAPIPQRQAGGGGGGARAAQAESATDAERAAAAEAKIGALQTELERTNERLAHLTKASTEAAELHAAEARARQRLEAQLLALEEEKEAAVEREAAEKATVAQAVQAARAGASTADEAVVAEWAAKLEAEKAASAARLKRERARLNVVHAFQMEGLRAAQQADSAAAQRRRAEQDDKERKRVAAHVAALEDAQRARDSREDFLKAEVYEAAYQATPEEASDASVEELAQAEAALKLARAAMERAKWKRIAPALEAQLKQHQAAAAQLPAPIGGDVSDFSPKRQFDLLLSYLPEAAQAQLLSDHLPDQRQAELLAMLSASEVAEAQAEAQVPYKVAAMLATPPADLKAFYEGMSEDERVAFVNMSDSERKALATMSEDERKAFATMTEDERKAFATMTEAERKAFATMTEAERKAFATMTEDERKAFATMTEDERKALASMTEDERKAFATMTEAEREAFATMTEAERKAFATMTEDERKAFATMTEDERKALASMTEAERKAFATMTEAERKALATMSEAERKALATMSEDERKAFASMSDDERKAFASMSDDERKAFASMSDDERKAFASMSEDERAALINMREAEAEMAAEAAQNQLMASAVAEVETRLGEALAAAEEKAATAAAEAAAASEAIDAMQAQFVALKMELEAARAAKLEKARNETDKARAAREAAEAQAATLAEQAARITTTLESTRQNAARWAQQLRELQAAGGAGALVRGFLPDELPPSPLPTIAPEELARLEAQVVGVVGLSLAALSSRATRAVKVALEQSHETGKLLVDSLARLLNRDEQLRAERSEAMRTMLHTKMELVRLHQTLVAPKHISAGHAGLDAALLDESLDGNAGLTRAMHTLTKRMLESQERWEAKKAKIEEARAKDFAHTVQALKATLAAAQGDGLKPSAPSNVGAFKHEEFMNRGSSVINRALALQKAAHFVREYIGPAPNAPPPRRDPNVNALAELAAARLGPSSSAVGSLNLSPRTGTRIIGHLTERTADGSVGKARKAGAGDIIMLSNISPSPPPPSQQQQQRVPAGAAPPPRAPPPSTTTSAPPSARNESFRQSEALGLRADAVTEASAIVGTGELHPGQPSAVMRLNQAGENQHVLFASPLTGGDFRKRFSRHA</sequence>
<feature type="coiled-coil region" evidence="1">
    <location>
        <begin position="708"/>
        <end position="806"/>
    </location>
</feature>
<feature type="compositionally biased region" description="Pro residues" evidence="2">
    <location>
        <begin position="1129"/>
        <end position="1139"/>
    </location>
</feature>
<feature type="region of interest" description="Disordered" evidence="2">
    <location>
        <begin position="1106"/>
        <end position="1153"/>
    </location>
</feature>
<keyword evidence="4" id="KW-1185">Reference proteome</keyword>
<keyword evidence="1" id="KW-0175">Coiled coil</keyword>
<evidence type="ECO:0000256" key="1">
    <source>
        <dbReference type="SAM" id="Coils"/>
    </source>
</evidence>
<reference evidence="4" key="1">
    <citation type="journal article" date="2015" name="PLoS Genet.">
        <title>Genome Sequence and Transcriptome Analyses of Chrysochromulina tobin: Metabolic Tools for Enhanced Algal Fitness in the Prominent Order Prymnesiales (Haptophyceae).</title>
        <authorList>
            <person name="Hovde B.T."/>
            <person name="Deodato C.R."/>
            <person name="Hunsperger H.M."/>
            <person name="Ryken S.A."/>
            <person name="Yost W."/>
            <person name="Jha R.K."/>
            <person name="Patterson J."/>
            <person name="Monnat R.J. Jr."/>
            <person name="Barlow S.B."/>
            <person name="Starkenburg S.R."/>
            <person name="Cattolico R.A."/>
        </authorList>
    </citation>
    <scope>NUCLEOTIDE SEQUENCE</scope>
    <source>
        <strain evidence="4">CCMP291</strain>
    </source>
</reference>
<feature type="region of interest" description="Disordered" evidence="2">
    <location>
        <begin position="1"/>
        <end position="124"/>
    </location>
</feature>
<gene>
    <name evidence="3" type="ORF">Ctob_013906</name>
</gene>
<feature type="compositionally biased region" description="Basic and acidic residues" evidence="2">
    <location>
        <begin position="263"/>
        <end position="272"/>
    </location>
</feature>
<organism evidence="3 4">
    <name type="scientific">Chrysochromulina tobinii</name>
    <dbReference type="NCBI Taxonomy" id="1460289"/>
    <lineage>
        <taxon>Eukaryota</taxon>
        <taxon>Haptista</taxon>
        <taxon>Haptophyta</taxon>
        <taxon>Prymnesiophyceae</taxon>
        <taxon>Prymnesiales</taxon>
        <taxon>Chrysochromulinaceae</taxon>
        <taxon>Chrysochromulina</taxon>
    </lineage>
</organism>
<proteinExistence type="predicted"/>
<feature type="compositionally biased region" description="Low complexity" evidence="2">
    <location>
        <begin position="1140"/>
        <end position="1149"/>
    </location>
</feature>